<comment type="caution">
    <text evidence="1">The sequence shown here is derived from an EMBL/GenBank/DDBJ whole genome shotgun (WGS) entry which is preliminary data.</text>
</comment>
<reference evidence="2" key="1">
    <citation type="journal article" date="2023" name="Nat. Plants">
        <title>Single-cell RNA sequencing provides a high-resolution roadmap for understanding the multicellular compartmentation of specialized metabolism.</title>
        <authorList>
            <person name="Sun S."/>
            <person name="Shen X."/>
            <person name="Li Y."/>
            <person name="Li Y."/>
            <person name="Wang S."/>
            <person name="Li R."/>
            <person name="Zhang H."/>
            <person name="Shen G."/>
            <person name="Guo B."/>
            <person name="Wei J."/>
            <person name="Xu J."/>
            <person name="St-Pierre B."/>
            <person name="Chen S."/>
            <person name="Sun C."/>
        </authorList>
    </citation>
    <scope>NUCLEOTIDE SEQUENCE [LARGE SCALE GENOMIC DNA]</scope>
</reference>
<evidence type="ECO:0000313" key="2">
    <source>
        <dbReference type="Proteomes" id="UP001060085"/>
    </source>
</evidence>
<gene>
    <name evidence="1" type="ORF">M9H77_09535</name>
</gene>
<sequence>MAPKSDSTEGIVLNFVNEQNKPLNTQNVADSLQKFNLKKGAIQKALDTLADSGRISFKEYGKQKIYIARQDQFDIPNNEELDLMKKENANFQEKLSEQKKAISELEGEIKVLQSNLTLEEIRLKEAKLRNEVEEMEKKLIKLREGVTLVSPEERKAVEGIYTEALNQWRRRKRMFRDIWEAITENSPKDLKEFKEELGIEYDEDVGVSLQSFSTLVQQGRKRGRGQ</sequence>
<accession>A0ACC0C127</accession>
<evidence type="ECO:0000313" key="1">
    <source>
        <dbReference type="EMBL" id="KAI5678585.1"/>
    </source>
</evidence>
<protein>
    <submittedName>
        <fullName evidence="1">Uncharacterized protein</fullName>
    </submittedName>
</protein>
<name>A0ACC0C127_CATRO</name>
<dbReference type="EMBL" id="CM044702">
    <property type="protein sequence ID" value="KAI5678585.1"/>
    <property type="molecule type" value="Genomic_DNA"/>
</dbReference>
<keyword evidence="2" id="KW-1185">Reference proteome</keyword>
<dbReference type="Proteomes" id="UP001060085">
    <property type="component" value="Linkage Group LG02"/>
</dbReference>
<organism evidence="1 2">
    <name type="scientific">Catharanthus roseus</name>
    <name type="common">Madagascar periwinkle</name>
    <name type="synonym">Vinca rosea</name>
    <dbReference type="NCBI Taxonomy" id="4058"/>
    <lineage>
        <taxon>Eukaryota</taxon>
        <taxon>Viridiplantae</taxon>
        <taxon>Streptophyta</taxon>
        <taxon>Embryophyta</taxon>
        <taxon>Tracheophyta</taxon>
        <taxon>Spermatophyta</taxon>
        <taxon>Magnoliopsida</taxon>
        <taxon>eudicotyledons</taxon>
        <taxon>Gunneridae</taxon>
        <taxon>Pentapetalae</taxon>
        <taxon>asterids</taxon>
        <taxon>lamiids</taxon>
        <taxon>Gentianales</taxon>
        <taxon>Apocynaceae</taxon>
        <taxon>Rauvolfioideae</taxon>
        <taxon>Vinceae</taxon>
        <taxon>Catharanthinae</taxon>
        <taxon>Catharanthus</taxon>
    </lineage>
</organism>
<proteinExistence type="predicted"/>